<evidence type="ECO:0000313" key="3">
    <source>
        <dbReference type="Proteomes" id="UP000000582"/>
    </source>
</evidence>
<name>Q8NPT7_CORGL</name>
<reference evidence="3" key="1">
    <citation type="journal article" date="2003" name="Appl. Microbiol. Biotechnol.">
        <title>The Corynebacterium glutamicum genome: features and impacts on biotechnological processes.</title>
        <authorList>
            <person name="Ikeda M."/>
            <person name="Nakagawa S."/>
        </authorList>
    </citation>
    <scope>NUCLEOTIDE SEQUENCE [LARGE SCALE GENOMIC DNA]</scope>
    <source>
        <strain evidence="3">ATCC 13032 / DSM 20300 / BCRC 11384 / JCM 1318 / LMG 3730 / NCIMB 10025</strain>
    </source>
</reference>
<dbReference type="HOGENOM" id="CLU_2286762_0_0_11"/>
<dbReference type="OrthoDB" id="4429244at2"/>
<dbReference type="PATRIC" id="fig|196627.13.peg.1679"/>
<accession>Q8NPT7</accession>
<dbReference type="KEGG" id="cgl:Cgl1724"/>
<dbReference type="BioCyc" id="CORYNE:G18NG-11316-MONOMER"/>
<feature type="chain" id="PRO_5004313046" evidence="1">
    <location>
        <begin position="28"/>
        <end position="105"/>
    </location>
</feature>
<dbReference type="Proteomes" id="UP000000582">
    <property type="component" value="Chromosome"/>
</dbReference>
<evidence type="ECO:0000313" key="2">
    <source>
        <dbReference type="EMBL" id="BAB99117.1"/>
    </source>
</evidence>
<evidence type="ECO:0000256" key="1">
    <source>
        <dbReference type="SAM" id="SignalP"/>
    </source>
</evidence>
<keyword evidence="3" id="KW-1185">Reference proteome</keyword>
<organism evidence="2 3">
    <name type="scientific">Corynebacterium glutamicum (strain ATCC 13032 / DSM 20300 / JCM 1318 / BCRC 11384 / CCUG 27702 / LMG 3730 / NBRC 12168 / NCIMB 10025 / NRRL B-2784 / 534)</name>
    <dbReference type="NCBI Taxonomy" id="196627"/>
    <lineage>
        <taxon>Bacteria</taxon>
        <taxon>Bacillati</taxon>
        <taxon>Actinomycetota</taxon>
        <taxon>Actinomycetes</taxon>
        <taxon>Mycobacteriales</taxon>
        <taxon>Corynebacteriaceae</taxon>
        <taxon>Corynebacterium</taxon>
    </lineage>
</organism>
<dbReference type="AlphaFoldDB" id="Q8NPT7"/>
<keyword evidence="1" id="KW-0732">Signal</keyword>
<protein>
    <submittedName>
        <fullName evidence="2">Uncharacterized protein</fullName>
    </submittedName>
</protein>
<proteinExistence type="predicted"/>
<sequence length="105" mass="11717">MECDMRKLASIGIAIALSLAITPTIQANEIITPQAMDRIAVKCNVHKIWSVPSLNNYDGWVVVGHAYSKVEAEKRANTFVPFGHTKRHCLPVPIDRFPFEGLNRS</sequence>
<dbReference type="STRING" id="196627.cg1942"/>
<gene>
    <name evidence="2" type="ordered locus">Cgl1724</name>
</gene>
<feature type="signal peptide" evidence="1">
    <location>
        <begin position="1"/>
        <end position="27"/>
    </location>
</feature>
<dbReference type="EMBL" id="BA000036">
    <property type="protein sequence ID" value="BAB99117.1"/>
    <property type="molecule type" value="Genomic_DNA"/>
</dbReference>